<dbReference type="OrthoDB" id="45365at2759"/>
<dbReference type="SUPFAM" id="SSF117281">
    <property type="entry name" value="Kelch motif"/>
    <property type="match status" value="1"/>
</dbReference>
<dbReference type="AlphaFoldDB" id="A0A368FRE3"/>
<evidence type="ECO:0000313" key="2">
    <source>
        <dbReference type="Proteomes" id="UP000252519"/>
    </source>
</evidence>
<gene>
    <name evidence="1" type="ORF">ANCCAN_20099</name>
</gene>
<dbReference type="Proteomes" id="UP000252519">
    <property type="component" value="Unassembled WGS sequence"/>
</dbReference>
<comment type="caution">
    <text evidence="1">The sequence shown here is derived from an EMBL/GenBank/DDBJ whole genome shotgun (WGS) entry which is preliminary data.</text>
</comment>
<dbReference type="EMBL" id="JOJR01000829">
    <property type="protein sequence ID" value="RCN34058.1"/>
    <property type="molecule type" value="Genomic_DNA"/>
</dbReference>
<dbReference type="InterPro" id="IPR015915">
    <property type="entry name" value="Kelch-typ_b-propeller"/>
</dbReference>
<name>A0A368FRE3_ANCCA</name>
<dbReference type="PROSITE" id="PS51257">
    <property type="entry name" value="PROKAR_LIPOPROTEIN"/>
    <property type="match status" value="1"/>
</dbReference>
<organism evidence="1 2">
    <name type="scientific">Ancylostoma caninum</name>
    <name type="common">Dog hookworm</name>
    <dbReference type="NCBI Taxonomy" id="29170"/>
    <lineage>
        <taxon>Eukaryota</taxon>
        <taxon>Metazoa</taxon>
        <taxon>Ecdysozoa</taxon>
        <taxon>Nematoda</taxon>
        <taxon>Chromadorea</taxon>
        <taxon>Rhabditida</taxon>
        <taxon>Rhabditina</taxon>
        <taxon>Rhabditomorpha</taxon>
        <taxon>Strongyloidea</taxon>
        <taxon>Ancylostomatidae</taxon>
        <taxon>Ancylostomatinae</taxon>
        <taxon>Ancylostoma</taxon>
    </lineage>
</organism>
<evidence type="ECO:0000313" key="1">
    <source>
        <dbReference type="EMBL" id="RCN34058.1"/>
    </source>
</evidence>
<protein>
    <submittedName>
        <fullName evidence="1">Kelch repeat protein</fullName>
    </submittedName>
</protein>
<sequence>MLLRAASPSILLIGGCSGGEEAGALRSIEEVAFQRSEVGLEGRSRIVGQLQQQRRSPAVFRERDSVFVIGGCEAKGRHLSSVERITWNDCQWKCEPASQSHSTEGKSCAAFSSLDESTGVIIGGFNGNDCLKAVDVVRFNDDKVCSFFS</sequence>
<accession>A0A368FRE3</accession>
<proteinExistence type="predicted"/>
<dbReference type="Gene3D" id="2.120.10.80">
    <property type="entry name" value="Kelch-type beta propeller"/>
    <property type="match status" value="1"/>
</dbReference>
<reference evidence="1 2" key="1">
    <citation type="submission" date="2014-10" db="EMBL/GenBank/DDBJ databases">
        <title>Draft genome of the hookworm Ancylostoma caninum.</title>
        <authorList>
            <person name="Mitreva M."/>
        </authorList>
    </citation>
    <scope>NUCLEOTIDE SEQUENCE [LARGE SCALE GENOMIC DNA]</scope>
    <source>
        <strain evidence="1 2">Baltimore</strain>
    </source>
</reference>
<keyword evidence="2" id="KW-1185">Reference proteome</keyword>